<dbReference type="EMBL" id="HBFB01012855">
    <property type="protein sequence ID" value="CAD8676103.1"/>
    <property type="molecule type" value="Transcribed_RNA"/>
</dbReference>
<dbReference type="InterPro" id="IPR036322">
    <property type="entry name" value="WD40_repeat_dom_sf"/>
</dbReference>
<dbReference type="InterPro" id="IPR053290">
    <property type="entry name" value="TSET_complex_member"/>
</dbReference>
<dbReference type="PANTHER" id="PTHR45521:SF2">
    <property type="entry name" value="TRANSDUCIN_WD40 REPEAT-LIKE SUPERFAMILY PROTEIN"/>
    <property type="match status" value="1"/>
</dbReference>
<feature type="region of interest" description="Disordered" evidence="1">
    <location>
        <begin position="608"/>
        <end position="642"/>
    </location>
</feature>
<proteinExistence type="predicted"/>
<protein>
    <submittedName>
        <fullName evidence="2">Uncharacterized protein</fullName>
    </submittedName>
</protein>
<sequence>MLSLKHFYRAPDKVRQVEFHPVLPWVVSATKSDYITVWDYEKQQLILELQLGVVGEEELSGDAELARVHAKDSAVTVNSSLPPHTTSRTPTGKVRDVRFLDADVAAAQLTANHLMASGTGAPQPTSAPLTGLRGQRLLLVVGEVRVLLVDLVSRAVRELPRALLEGRAPTCVAFLLMGGQSGGDRDTHVLSSPVLALGCNDGVVRLVALSTLRPVGRCVSAHKSSVVALAVTGVRGMPHESLVAGYAGGSVSAWEPLSKALPVGGAPSGMGVADISPKADADKVHDKEVVGVVAAAVAEDPESAPSRLIMTCGVDSRLYGLDPLTLKEGVKVKLDPKAAPTCCAYAPRGFMASGAHCVLVGTQAGIIMAVHPPSGSVKLAAHLASLVPAGAKKAPKIYGLAVHPGQPQLVAAACNTGTALLRLDALPPLPVAPLPLRSPAQALPIGAGGGGSGVTFLLALGQSVQCVSAAVVDTAQLEAAAAAPPPSPPKPRDNTHDLLDLLDDALPPTRTPPPAPSASALARKRPTIVQVLGCMKVAQGKPTVRSVLAASADGSYASAVWPAARSYAIFRQGAASWEEIASGSGVSVAWHASAPMFAVVVDGGVPAPLPAAPLDKKDKKEKKDKKDKKKKKKEKKADSDDE</sequence>
<name>A0A7S0RG02_9CHLO</name>
<dbReference type="Gene3D" id="2.130.10.10">
    <property type="entry name" value="YVTN repeat-like/Quinoprotein amine dehydrogenase"/>
    <property type="match status" value="2"/>
</dbReference>
<evidence type="ECO:0000256" key="1">
    <source>
        <dbReference type="SAM" id="MobiDB-lite"/>
    </source>
</evidence>
<gene>
    <name evidence="2" type="ORF">CLEI1391_LOCUS7265</name>
</gene>
<feature type="compositionally biased region" description="Basic residues" evidence="1">
    <location>
        <begin position="619"/>
        <end position="634"/>
    </location>
</feature>
<organism evidence="2">
    <name type="scientific">Chlamydomonas leiostraca</name>
    <dbReference type="NCBI Taxonomy" id="1034604"/>
    <lineage>
        <taxon>Eukaryota</taxon>
        <taxon>Viridiplantae</taxon>
        <taxon>Chlorophyta</taxon>
        <taxon>core chlorophytes</taxon>
        <taxon>Chlorophyceae</taxon>
        <taxon>CS clade</taxon>
        <taxon>Chlamydomonadales</taxon>
        <taxon>Chlamydomonadaceae</taxon>
        <taxon>Chlamydomonas</taxon>
    </lineage>
</organism>
<dbReference type="PANTHER" id="PTHR45521">
    <property type="entry name" value="TSET COMPLEX MEMBER TSTF"/>
    <property type="match status" value="1"/>
</dbReference>
<accession>A0A7S0RG02</accession>
<reference evidence="2" key="1">
    <citation type="submission" date="2021-01" db="EMBL/GenBank/DDBJ databases">
        <authorList>
            <person name="Corre E."/>
            <person name="Pelletier E."/>
            <person name="Niang G."/>
            <person name="Scheremetjew M."/>
            <person name="Finn R."/>
            <person name="Kale V."/>
            <person name="Holt S."/>
            <person name="Cochrane G."/>
            <person name="Meng A."/>
            <person name="Brown T."/>
            <person name="Cohen L."/>
        </authorList>
    </citation>
    <scope>NUCLEOTIDE SEQUENCE</scope>
    <source>
        <strain evidence="2">SAG 11-49</strain>
    </source>
</reference>
<dbReference type="InterPro" id="IPR015943">
    <property type="entry name" value="WD40/YVTN_repeat-like_dom_sf"/>
</dbReference>
<evidence type="ECO:0000313" key="2">
    <source>
        <dbReference type="EMBL" id="CAD8676103.1"/>
    </source>
</evidence>
<dbReference type="SUPFAM" id="SSF50978">
    <property type="entry name" value="WD40 repeat-like"/>
    <property type="match status" value="1"/>
</dbReference>
<feature type="compositionally biased region" description="Basic and acidic residues" evidence="1">
    <location>
        <begin position="490"/>
        <end position="499"/>
    </location>
</feature>
<dbReference type="AlphaFoldDB" id="A0A7S0RG02"/>
<feature type="region of interest" description="Disordered" evidence="1">
    <location>
        <begin position="480"/>
        <end position="521"/>
    </location>
</feature>